<proteinExistence type="predicted"/>
<gene>
    <name evidence="2" type="ORF">M9458_048616</name>
</gene>
<organism evidence="2 3">
    <name type="scientific">Cirrhinus mrigala</name>
    <name type="common">Mrigala</name>
    <dbReference type="NCBI Taxonomy" id="683832"/>
    <lineage>
        <taxon>Eukaryota</taxon>
        <taxon>Metazoa</taxon>
        <taxon>Chordata</taxon>
        <taxon>Craniata</taxon>
        <taxon>Vertebrata</taxon>
        <taxon>Euteleostomi</taxon>
        <taxon>Actinopterygii</taxon>
        <taxon>Neopterygii</taxon>
        <taxon>Teleostei</taxon>
        <taxon>Ostariophysi</taxon>
        <taxon>Cypriniformes</taxon>
        <taxon>Cyprinidae</taxon>
        <taxon>Labeoninae</taxon>
        <taxon>Labeonini</taxon>
        <taxon>Cirrhinus</taxon>
    </lineage>
</organism>
<dbReference type="Proteomes" id="UP001529510">
    <property type="component" value="Unassembled WGS sequence"/>
</dbReference>
<evidence type="ECO:0000256" key="1">
    <source>
        <dbReference type="SAM" id="MobiDB-lite"/>
    </source>
</evidence>
<accession>A0ABD0N5H2</accession>
<comment type="caution">
    <text evidence="2">The sequence shown here is derived from an EMBL/GenBank/DDBJ whole genome shotgun (WGS) entry which is preliminary data.</text>
</comment>
<protein>
    <submittedName>
        <fullName evidence="2">Uncharacterized protein</fullName>
    </submittedName>
</protein>
<evidence type="ECO:0000313" key="2">
    <source>
        <dbReference type="EMBL" id="KAL0157370.1"/>
    </source>
</evidence>
<evidence type="ECO:0000313" key="3">
    <source>
        <dbReference type="Proteomes" id="UP001529510"/>
    </source>
</evidence>
<feature type="compositionally biased region" description="Pro residues" evidence="1">
    <location>
        <begin position="26"/>
        <end position="35"/>
    </location>
</feature>
<dbReference type="EMBL" id="JAMKFB020000024">
    <property type="protein sequence ID" value="KAL0157370.1"/>
    <property type="molecule type" value="Genomic_DNA"/>
</dbReference>
<sequence length="65" mass="7029">MWLLGQVSGPSPCRSSARYLDRSPDTTPPPPPSPWFLPRVHTAGRRPSLPSSPCSSRTLTGAQTQ</sequence>
<dbReference type="AlphaFoldDB" id="A0ABD0N5H2"/>
<feature type="region of interest" description="Disordered" evidence="1">
    <location>
        <begin position="1"/>
        <end position="65"/>
    </location>
</feature>
<reference evidence="2 3" key="1">
    <citation type="submission" date="2024-05" db="EMBL/GenBank/DDBJ databases">
        <title>Genome sequencing and assembly of Indian major carp, Cirrhinus mrigala (Hamilton, 1822).</title>
        <authorList>
            <person name="Mohindra V."/>
            <person name="Chowdhury L.M."/>
            <person name="Lal K."/>
            <person name="Jena J.K."/>
        </authorList>
    </citation>
    <scope>NUCLEOTIDE SEQUENCE [LARGE SCALE GENOMIC DNA]</scope>
    <source>
        <strain evidence="2">CM1030</strain>
        <tissue evidence="2">Blood</tissue>
    </source>
</reference>
<keyword evidence="3" id="KW-1185">Reference proteome</keyword>
<name>A0ABD0N5H2_CIRMR</name>
<feature type="compositionally biased region" description="Low complexity" evidence="1">
    <location>
        <begin position="45"/>
        <end position="57"/>
    </location>
</feature>
<feature type="non-terminal residue" evidence="2">
    <location>
        <position position="65"/>
    </location>
</feature>